<evidence type="ECO:0000256" key="4">
    <source>
        <dbReference type="ARBA" id="ARBA00023136"/>
    </source>
</evidence>
<dbReference type="EMBL" id="RCDD01000001">
    <property type="protein sequence ID" value="RLK61372.1"/>
    <property type="molecule type" value="Genomic_DNA"/>
</dbReference>
<dbReference type="SUPFAM" id="SSF90123">
    <property type="entry name" value="ABC transporter transmembrane region"/>
    <property type="match status" value="1"/>
</dbReference>
<evidence type="ECO:0008006" key="7">
    <source>
        <dbReference type="Google" id="ProtNLM"/>
    </source>
</evidence>
<evidence type="ECO:0000313" key="5">
    <source>
        <dbReference type="EMBL" id="RLK61372.1"/>
    </source>
</evidence>
<comment type="caution">
    <text evidence="5">The sequence shown here is derived from an EMBL/GenBank/DDBJ whole genome shotgun (WGS) entry which is preliminary data.</text>
</comment>
<evidence type="ECO:0000256" key="2">
    <source>
        <dbReference type="ARBA" id="ARBA00022692"/>
    </source>
</evidence>
<dbReference type="InterPro" id="IPR036640">
    <property type="entry name" value="ABC1_TM_sf"/>
</dbReference>
<proteinExistence type="predicted"/>
<reference evidence="5 6" key="1">
    <citation type="submission" date="2018-10" db="EMBL/GenBank/DDBJ databases">
        <title>Genomic Encyclopedia of Archaeal and Bacterial Type Strains, Phase II (KMG-II): from individual species to whole genera.</title>
        <authorList>
            <person name="Goeker M."/>
        </authorList>
    </citation>
    <scope>NUCLEOTIDE SEQUENCE [LARGE SCALE GENOMIC DNA]</scope>
    <source>
        <strain evidence="5 6">DSM 45657</strain>
    </source>
</reference>
<keyword evidence="2" id="KW-0812">Transmembrane</keyword>
<evidence type="ECO:0000256" key="3">
    <source>
        <dbReference type="ARBA" id="ARBA00022989"/>
    </source>
</evidence>
<evidence type="ECO:0000313" key="6">
    <source>
        <dbReference type="Proteomes" id="UP000282454"/>
    </source>
</evidence>
<keyword evidence="6" id="KW-1185">Reference proteome</keyword>
<evidence type="ECO:0000256" key="1">
    <source>
        <dbReference type="ARBA" id="ARBA00004651"/>
    </source>
</evidence>
<name>A0A421B9Z1_9PSEU</name>
<keyword evidence="3" id="KW-1133">Transmembrane helix</keyword>
<comment type="subcellular location">
    <subcellularLocation>
        <location evidence="1">Cell membrane</location>
        <topology evidence="1">Multi-pass membrane protein</topology>
    </subcellularLocation>
</comment>
<dbReference type="GO" id="GO:0005886">
    <property type="term" value="C:plasma membrane"/>
    <property type="evidence" value="ECO:0007669"/>
    <property type="project" value="UniProtKB-SubCell"/>
</dbReference>
<gene>
    <name evidence="5" type="ORF">CLV68_1911</name>
</gene>
<organism evidence="5 6">
    <name type="scientific">Actinokineospora cianjurensis</name>
    <dbReference type="NCBI Taxonomy" id="585224"/>
    <lineage>
        <taxon>Bacteria</taxon>
        <taxon>Bacillati</taxon>
        <taxon>Actinomycetota</taxon>
        <taxon>Actinomycetes</taxon>
        <taxon>Pseudonocardiales</taxon>
        <taxon>Pseudonocardiaceae</taxon>
        <taxon>Actinokineospora</taxon>
    </lineage>
</organism>
<keyword evidence="4" id="KW-0472">Membrane</keyword>
<dbReference type="GO" id="GO:0005524">
    <property type="term" value="F:ATP binding"/>
    <property type="evidence" value="ECO:0007669"/>
    <property type="project" value="InterPro"/>
</dbReference>
<protein>
    <recommendedName>
        <fullName evidence="7">ABC transporter ATP-binding protein</fullName>
    </recommendedName>
</protein>
<dbReference type="Proteomes" id="UP000282454">
    <property type="component" value="Unassembled WGS sequence"/>
</dbReference>
<sequence length="58" mass="6355">MISRLRQWTRPYARTVALAVVLQLVQALGLLLLPTLNADVIDNGVLAGDTDHTSAWAR</sequence>
<accession>A0A421B9Z1</accession>
<dbReference type="AlphaFoldDB" id="A0A421B9Z1"/>